<keyword evidence="1" id="KW-0472">Membrane</keyword>
<evidence type="ECO:0000313" key="3">
    <source>
        <dbReference type="Proteomes" id="UP000070533"/>
    </source>
</evidence>
<reference evidence="3" key="1">
    <citation type="submission" date="2016-01" db="EMBL/GenBank/DDBJ databases">
        <authorList>
            <person name="Mitreva M."/>
            <person name="Pepin K.H."/>
            <person name="Mihindukulasuriya K.A."/>
            <person name="Fulton R."/>
            <person name="Fronick C."/>
            <person name="O'Laughlin M."/>
            <person name="Miner T."/>
            <person name="Herter B."/>
            <person name="Rosa B.A."/>
            <person name="Cordes M."/>
            <person name="Tomlinson C."/>
            <person name="Wollam A."/>
            <person name="Palsikar V.B."/>
            <person name="Mardis E.R."/>
            <person name="Wilson R.K."/>
        </authorList>
    </citation>
    <scope>NUCLEOTIDE SEQUENCE [LARGE SCALE GENOMIC DNA]</scope>
    <source>
        <strain evidence="3">MJR7716</strain>
    </source>
</reference>
<evidence type="ECO:0000313" key="2">
    <source>
        <dbReference type="EMBL" id="KXA32481.1"/>
    </source>
</evidence>
<evidence type="ECO:0000256" key="1">
    <source>
        <dbReference type="SAM" id="Phobius"/>
    </source>
</evidence>
<dbReference type="PATRIC" id="fig|28128.5.peg.2799"/>
<dbReference type="EMBL" id="LRQG01000256">
    <property type="protein sequence ID" value="KXA32481.1"/>
    <property type="molecule type" value="Genomic_DNA"/>
</dbReference>
<protein>
    <submittedName>
        <fullName evidence="2">Uncharacterized protein</fullName>
    </submittedName>
</protein>
<feature type="transmembrane region" description="Helical" evidence="1">
    <location>
        <begin position="20"/>
        <end position="39"/>
    </location>
</feature>
<comment type="caution">
    <text evidence="2">The sequence shown here is derived from an EMBL/GenBank/DDBJ whole genome shotgun (WGS) entry which is preliminary data.</text>
</comment>
<keyword evidence="3" id="KW-1185">Reference proteome</keyword>
<keyword evidence="1" id="KW-1133">Transmembrane helix</keyword>
<accession>A0A133PTR5</accession>
<gene>
    <name evidence="2" type="ORF">HMPREF3226_02722</name>
</gene>
<keyword evidence="1" id="KW-0812">Transmembrane</keyword>
<name>A0A133PTR5_9BACT</name>
<organism evidence="2 3">
    <name type="scientific">Prevotella corporis</name>
    <dbReference type="NCBI Taxonomy" id="28128"/>
    <lineage>
        <taxon>Bacteria</taxon>
        <taxon>Pseudomonadati</taxon>
        <taxon>Bacteroidota</taxon>
        <taxon>Bacteroidia</taxon>
        <taxon>Bacteroidales</taxon>
        <taxon>Prevotellaceae</taxon>
        <taxon>Prevotella</taxon>
    </lineage>
</organism>
<sequence length="40" mass="4327">MALQKLTFCGPIAYLSSGESSPIVFSLLTVCTTFIITLLF</sequence>
<proteinExistence type="predicted"/>
<dbReference type="Proteomes" id="UP000070533">
    <property type="component" value="Unassembled WGS sequence"/>
</dbReference>
<dbReference type="STRING" id="28128.HMPREF3226_02722"/>
<dbReference type="AlphaFoldDB" id="A0A133PTR5"/>